<dbReference type="RefSeq" id="XP_017857465.1">
    <property type="nucleotide sequence ID" value="XM_018001976.1"/>
</dbReference>
<evidence type="ECO:0000256" key="1">
    <source>
        <dbReference type="SAM" id="MobiDB-lite"/>
    </source>
</evidence>
<organism evidence="2 3">
    <name type="scientific">Drosophila arizonae</name>
    <name type="common">Fruit fly</name>
    <dbReference type="NCBI Taxonomy" id="7263"/>
    <lineage>
        <taxon>Eukaryota</taxon>
        <taxon>Metazoa</taxon>
        <taxon>Ecdysozoa</taxon>
        <taxon>Arthropoda</taxon>
        <taxon>Hexapoda</taxon>
        <taxon>Insecta</taxon>
        <taxon>Pterygota</taxon>
        <taxon>Neoptera</taxon>
        <taxon>Endopterygota</taxon>
        <taxon>Diptera</taxon>
        <taxon>Brachycera</taxon>
        <taxon>Muscomorpha</taxon>
        <taxon>Ephydroidea</taxon>
        <taxon>Drosophilidae</taxon>
        <taxon>Drosophila</taxon>
    </lineage>
</organism>
<sequence>MYRPCLKSKVFEKQTPFMWCGKQGSGAELLAPESIGDWSVADCGDAVDDDDNEQAPHTAIVIVEPRQMRLSTASTTSSSNSISMSNGIGLSHNNNINNVSGGGGGVGGAVSGGASGVGGAGSSSNTSIGGHAPEWFMLPQAVDVNNDVMRLVSSLSTVVQILTRMTNAAAQELRQHPEREEGFQGLRLLLNYADQMYTTLLQPQPLPPERPASSNRNVSGQSYNLFHHLFEPMLVAQPERMEDVSPRQSQPVDRSRAYPYRVVAVAASATGIPGGTPPGPEASGPIAPTSAIGANVYQIRN</sequence>
<keyword evidence="2" id="KW-1185">Reference proteome</keyword>
<feature type="region of interest" description="Disordered" evidence="1">
    <location>
        <begin position="270"/>
        <end position="289"/>
    </location>
</feature>
<evidence type="ECO:0000313" key="3">
    <source>
        <dbReference type="RefSeq" id="XP_017857465.1"/>
    </source>
</evidence>
<dbReference type="Proteomes" id="UP000694904">
    <property type="component" value="Chromosome 3"/>
</dbReference>
<dbReference type="GeneID" id="108610116"/>
<accession>A0ABM1NR79</accession>
<protein>
    <submittedName>
        <fullName evidence="3">Uncharacterized protein LOC108610116 isoform X1</fullName>
    </submittedName>
</protein>
<reference evidence="2" key="2">
    <citation type="journal article" date="2016" name="G3 (Bethesda)">
        <title>Genome Evolution in Three Species of Cactophilic Drosophila.</title>
        <authorList>
            <person name="Sanchez-Flores A."/>
            <person name="Penazola F."/>
            <person name="Carpinteyro-Ponce J."/>
            <person name="Nazario-Yepiz N."/>
            <person name="Abreu-Goodger C."/>
            <person name="Machado C.A."/>
            <person name="Markow T.A."/>
        </authorList>
    </citation>
    <scope>NUCLEOTIDE SEQUENCE [LARGE SCALE GENOMIC DNA]</scope>
</reference>
<reference evidence="2" key="1">
    <citation type="journal article" date="1997" name="Nucleic Acids Res.">
        <title>tRNAscan-SE: a program for improved detection of transfer RNA genes in genomic sequence.</title>
        <authorList>
            <person name="Lowe T.M."/>
            <person name="Eddy S.R."/>
        </authorList>
    </citation>
    <scope>NUCLEOTIDE SEQUENCE [LARGE SCALE GENOMIC DNA]</scope>
</reference>
<name>A0ABM1NR79_DROAR</name>
<reference evidence="3" key="3">
    <citation type="submission" date="2025-08" db="UniProtKB">
        <authorList>
            <consortium name="RefSeq"/>
        </authorList>
    </citation>
    <scope>IDENTIFICATION</scope>
    <source>
        <tissue evidence="3">Whole organism</tissue>
    </source>
</reference>
<proteinExistence type="predicted"/>
<evidence type="ECO:0000313" key="2">
    <source>
        <dbReference type="Proteomes" id="UP000694904"/>
    </source>
</evidence>
<gene>
    <name evidence="3" type="primary">LOC108610116</name>
</gene>